<dbReference type="RefSeq" id="WP_139076273.1">
    <property type="nucleotide sequence ID" value="NZ_VDFU01000007.1"/>
</dbReference>
<dbReference type="InterPro" id="IPR040086">
    <property type="entry name" value="MJ0683-like"/>
</dbReference>
<dbReference type="GO" id="GO:0003824">
    <property type="term" value="F:catalytic activity"/>
    <property type="evidence" value="ECO:0007669"/>
    <property type="project" value="InterPro"/>
</dbReference>
<keyword evidence="2" id="KW-0408">Iron</keyword>
<dbReference type="Gene3D" id="3.80.30.30">
    <property type="match status" value="1"/>
</dbReference>
<sequence length="360" mass="40139">MTEMPSHLPAAQRPGRAAASNQAGRFEPYVRVPVDDGWGRHEPLPPLQAEVADERPRRMIATNNSPDIPFDRSLNPYRGCEHGCIYCFARPTHAYLGLSAGLDFETRLIAKPTAPIVLARELAQRGYVPKVLAVGTATDPYQPIERDRRIMRGLIEVLGEHRHPFTITTKGTLIERDIDLLAPLAKLGLVNVGLSLTTLDAAVSRAMEPRAPTPERRLLTLQRLSACGIPVRVQVSPVVPALTDHELEVIMSAAREAGAHAASMIVLRLPREVSPLFRQWVVERFPDRATRILNRVRDLHGGRDYDPEWNTRMTGQGTWAQLLAARFELARKRLGFLPLPPLQTDLFTVPKPPDCQLSLF</sequence>
<name>A0A5C4MYC9_9RHOB</name>
<dbReference type="PROSITE" id="PS51918">
    <property type="entry name" value="RADICAL_SAM"/>
    <property type="match status" value="1"/>
</dbReference>
<dbReference type="Pfam" id="PF04055">
    <property type="entry name" value="Radical_SAM"/>
    <property type="match status" value="1"/>
</dbReference>
<evidence type="ECO:0000313" key="7">
    <source>
        <dbReference type="Proteomes" id="UP000305887"/>
    </source>
</evidence>
<dbReference type="PANTHER" id="PTHR43432">
    <property type="entry name" value="SLR0285 PROTEIN"/>
    <property type="match status" value="1"/>
</dbReference>
<dbReference type="PANTHER" id="PTHR43432:SF3">
    <property type="entry name" value="SLR0285 PROTEIN"/>
    <property type="match status" value="1"/>
</dbReference>
<dbReference type="SMART" id="SM00729">
    <property type="entry name" value="Elp3"/>
    <property type="match status" value="1"/>
</dbReference>
<evidence type="ECO:0000256" key="2">
    <source>
        <dbReference type="ARBA" id="ARBA00023004"/>
    </source>
</evidence>
<dbReference type="InterPro" id="IPR007197">
    <property type="entry name" value="rSAM"/>
</dbReference>
<reference evidence="6 7" key="1">
    <citation type="submission" date="2019-06" db="EMBL/GenBank/DDBJ databases">
        <title>YIM 131921 draft genome.</title>
        <authorList>
            <person name="Jiang L."/>
        </authorList>
    </citation>
    <scope>NUCLEOTIDE SEQUENCE [LARGE SCALE GENOMIC DNA]</scope>
    <source>
        <strain evidence="6 7">YIM 131921</strain>
    </source>
</reference>
<dbReference type="GO" id="GO:0046872">
    <property type="term" value="F:metal ion binding"/>
    <property type="evidence" value="ECO:0007669"/>
    <property type="project" value="UniProtKB-KW"/>
</dbReference>
<evidence type="ECO:0000313" key="6">
    <source>
        <dbReference type="EMBL" id="TNC50477.1"/>
    </source>
</evidence>
<feature type="domain" description="Radical SAM core" evidence="5">
    <location>
        <begin position="66"/>
        <end position="303"/>
    </location>
</feature>
<dbReference type="InterPro" id="IPR058240">
    <property type="entry name" value="rSAM_sf"/>
</dbReference>
<keyword evidence="1" id="KW-0479">Metal-binding</keyword>
<dbReference type="NCBIfam" id="NF033668">
    <property type="entry name" value="rSAM_PA0069"/>
    <property type="match status" value="1"/>
</dbReference>
<dbReference type="EMBL" id="VDFU01000007">
    <property type="protein sequence ID" value="TNC50477.1"/>
    <property type="molecule type" value="Genomic_DNA"/>
</dbReference>
<dbReference type="GO" id="GO:0051536">
    <property type="term" value="F:iron-sulfur cluster binding"/>
    <property type="evidence" value="ECO:0007669"/>
    <property type="project" value="UniProtKB-KW"/>
</dbReference>
<organism evidence="6 7">
    <name type="scientific">Rubellimicrobium rubrum</name>
    <dbReference type="NCBI Taxonomy" id="2585369"/>
    <lineage>
        <taxon>Bacteria</taxon>
        <taxon>Pseudomonadati</taxon>
        <taxon>Pseudomonadota</taxon>
        <taxon>Alphaproteobacteria</taxon>
        <taxon>Rhodobacterales</taxon>
        <taxon>Roseobacteraceae</taxon>
        <taxon>Rubellimicrobium</taxon>
    </lineage>
</organism>
<dbReference type="SUPFAM" id="SSF102114">
    <property type="entry name" value="Radical SAM enzymes"/>
    <property type="match status" value="1"/>
</dbReference>
<evidence type="ECO:0000259" key="5">
    <source>
        <dbReference type="PROSITE" id="PS51918"/>
    </source>
</evidence>
<evidence type="ECO:0000256" key="3">
    <source>
        <dbReference type="ARBA" id="ARBA00023014"/>
    </source>
</evidence>
<keyword evidence="7" id="KW-1185">Reference proteome</keyword>
<dbReference type="InterPro" id="IPR006638">
    <property type="entry name" value="Elp3/MiaA/NifB-like_rSAM"/>
</dbReference>
<proteinExistence type="predicted"/>
<dbReference type="CDD" id="cd01335">
    <property type="entry name" value="Radical_SAM"/>
    <property type="match status" value="1"/>
</dbReference>
<accession>A0A5C4MYC9</accession>
<evidence type="ECO:0000256" key="1">
    <source>
        <dbReference type="ARBA" id="ARBA00022723"/>
    </source>
</evidence>
<dbReference type="SFLD" id="SFLDG01084">
    <property type="entry name" value="Uncharacterised_Radical_SAM_Su"/>
    <property type="match status" value="1"/>
</dbReference>
<comment type="caution">
    <text evidence="6">The sequence shown here is derived from an EMBL/GenBank/DDBJ whole genome shotgun (WGS) entry which is preliminary data.</text>
</comment>
<evidence type="ECO:0000256" key="4">
    <source>
        <dbReference type="SAM" id="MobiDB-lite"/>
    </source>
</evidence>
<protein>
    <submittedName>
        <fullName evidence="6">PA0069 family radical SAM protein</fullName>
    </submittedName>
</protein>
<keyword evidence="3" id="KW-0411">Iron-sulfur</keyword>
<dbReference type="SFLD" id="SFLDS00029">
    <property type="entry name" value="Radical_SAM"/>
    <property type="match status" value="1"/>
</dbReference>
<gene>
    <name evidence="6" type="ORF">FHG66_08245</name>
</gene>
<feature type="region of interest" description="Disordered" evidence="4">
    <location>
        <begin position="1"/>
        <end position="24"/>
    </location>
</feature>
<dbReference type="AlphaFoldDB" id="A0A5C4MYC9"/>
<dbReference type="OrthoDB" id="9785699at2"/>
<dbReference type="Proteomes" id="UP000305887">
    <property type="component" value="Unassembled WGS sequence"/>
</dbReference>